<feature type="compositionally biased region" description="Low complexity" evidence="1">
    <location>
        <begin position="1319"/>
        <end position="1334"/>
    </location>
</feature>
<feature type="compositionally biased region" description="Polar residues" evidence="1">
    <location>
        <begin position="1112"/>
        <end position="1121"/>
    </location>
</feature>
<feature type="region of interest" description="Disordered" evidence="1">
    <location>
        <begin position="469"/>
        <end position="535"/>
    </location>
</feature>
<dbReference type="InterPro" id="IPR011990">
    <property type="entry name" value="TPR-like_helical_dom_sf"/>
</dbReference>
<dbReference type="PANTHER" id="PTHR24216:SF8">
    <property type="entry name" value="PAXILLIN, ISOFORM F"/>
    <property type="match status" value="1"/>
</dbReference>
<sequence>MPSSLSGHRDRVVANTTAHDFDISRLEEGRRIPDLGMRVGLGKGKIDEDEDESEMNVFPDRDQSPSTPPTLENLFSLTPLLIAHLKEVRTQIIIQQFCTFLTTSYFVANGPLMLTVRAQLKASMGAGTLPILELTKGNGWTVAAAEEKEMRRSLSKAWEKFKSVADTNGETTKEIAKAMGNQLKKLLAPKYEWNQRACDDWAPGPYPSPSSLIPASLEPIPPSKPPSLSSSEKASLISLPPSFHIHANRLFPELASSFTIADICSQGNASVSVRSTQAQPIVLEQLAQLAKSVIERCHEYALDLLEEQLRKEWMESVKWGDKEGWEWIVQCEEDPNEIRFLPGLDNENLTNLILRGSPTWPEVSQQWKESWEMLSQAKLKTFELVNEGDDHVIKNNPQAAIDTFTEAMKYDPSERPALLLKRASCYRSLQNWTEAEQDLNDLLALPPTTSHTPARSMLKKIRQKVKAISAASANGSAEPAQPPKSSAQVKLERKKKVKAAKRKASLVETDEKEKEVPNGSSAWNENGVRSPDEIQKDLPKSLPVEESVAVVVGTKTIATEEAEGAELKVEGKEDQKEKEKRDEKEVQPASQIEEIPAVALSTKMSSSTKSPLPHSSYEPIEVFTPSQPTTEFSGSQLPSQPRLNTASKAPDSALPPPASFSSTPNGKLSPSLLSSNLPPTSSPSGSVPSQPLASSVSSSVSNASSTTPFVPSSTTTTTTSNTTEYATTALTTPASPKPETFAPTTSFVAPLIQTIPAHHMHHSSVGGLPGSQSSFHQQPAQHSHQSQMNSIQHQQQQQFAPEEMYQRFNGSIPHYPSYVPSQPQFMVPPPLSHPHIQHIPQPQQQQQQQQQQLHSHHHHSNHHQQQQQPLPYQPFQHRFGPGGNNHIGTVHSSVSSKLDIREPPAVVTQAAAVTLPGSVRVPIVTEPIVKPSHESPKASIEQEVQNQEIQVEEQEEDKDSMEFGFDLLTGQKKVPKQNENGWWMPIEMEFEDGVVLMVCGEYLSKGACENDDCSFLHERGLPIFEEPYEDVYPEYESEQESAVSDILSDVEPEDDLPTTVTPPEIETRSSSSTVVAPTIESSSETVCNGKSSVALSSPSSSSPSPAGVKSLPDSNKSSSAVETKPKSFDKQQQPDDGIPKWYELDGEWANIEDWDEERRVVQTDEMNPSMVALAKLVLKPKEKLSAPVLAAMKGVMVKVSAITAGTEEEKKSERRGVVETALEKVEKMVALEKKESQVLAAKVAAEASSALPPSSQPPPSTVVHVPASDSASSDTAPSSSSTSIPAPMPTFASASASSTLSREDVSTKPKLATLAPIQASKSASTTSAAKATKTPVEKWWERGNNAAPLVTEENWATVPGKKKKK</sequence>
<feature type="region of interest" description="Disordered" evidence="1">
    <location>
        <begin position="1034"/>
        <end position="1141"/>
    </location>
</feature>
<evidence type="ECO:0000313" key="2">
    <source>
        <dbReference type="EMBL" id="CDZ98874.1"/>
    </source>
</evidence>
<feature type="region of interest" description="Disordered" evidence="1">
    <location>
        <begin position="212"/>
        <end position="232"/>
    </location>
</feature>
<feature type="compositionally biased region" description="Low complexity" evidence="1">
    <location>
        <begin position="668"/>
        <end position="724"/>
    </location>
</feature>
<feature type="region of interest" description="Disordered" evidence="1">
    <location>
        <begin position="557"/>
        <end position="724"/>
    </location>
</feature>
<feature type="compositionally biased region" description="Polar residues" evidence="1">
    <location>
        <begin position="1068"/>
        <end position="1088"/>
    </location>
</feature>
<accession>A0A0F7SN25</accession>
<feature type="compositionally biased region" description="Low complexity" evidence="1">
    <location>
        <begin position="1266"/>
        <end position="1285"/>
    </location>
</feature>
<evidence type="ECO:0000256" key="1">
    <source>
        <dbReference type="SAM" id="MobiDB-lite"/>
    </source>
</evidence>
<feature type="region of interest" description="Disordered" evidence="1">
    <location>
        <begin position="1242"/>
        <end position="1338"/>
    </location>
</feature>
<proteinExistence type="predicted"/>
<dbReference type="PANTHER" id="PTHR24216">
    <property type="entry name" value="PAXILLIN-RELATED"/>
    <property type="match status" value="1"/>
</dbReference>
<dbReference type="SMART" id="SM00028">
    <property type="entry name" value="TPR"/>
    <property type="match status" value="2"/>
</dbReference>
<feature type="compositionally biased region" description="Low complexity" evidence="1">
    <location>
        <begin position="833"/>
        <end position="853"/>
    </location>
</feature>
<dbReference type="InterPro" id="IPR019734">
    <property type="entry name" value="TPR_rpt"/>
</dbReference>
<feature type="compositionally biased region" description="Low complexity" evidence="1">
    <location>
        <begin position="1089"/>
        <end position="1111"/>
    </location>
</feature>
<feature type="compositionally biased region" description="Low complexity" evidence="1">
    <location>
        <begin position="605"/>
        <end position="616"/>
    </location>
</feature>
<feature type="compositionally biased region" description="Low complexity" evidence="1">
    <location>
        <begin position="863"/>
        <end position="877"/>
    </location>
</feature>
<feature type="compositionally biased region" description="Low complexity" evidence="1">
    <location>
        <begin position="1242"/>
        <end position="1253"/>
    </location>
</feature>
<feature type="region of interest" description="Disordered" evidence="1">
    <location>
        <begin position="43"/>
        <end position="68"/>
    </location>
</feature>
<reference evidence="2" key="1">
    <citation type="submission" date="2014-08" db="EMBL/GenBank/DDBJ databases">
        <authorList>
            <person name="Sharma Rahul"/>
            <person name="Thines Marco"/>
        </authorList>
    </citation>
    <scope>NUCLEOTIDE SEQUENCE</scope>
</reference>
<feature type="compositionally biased region" description="Basic and acidic residues" evidence="1">
    <location>
        <begin position="1123"/>
        <end position="1133"/>
    </location>
</feature>
<feature type="compositionally biased region" description="Polar residues" evidence="1">
    <location>
        <begin position="624"/>
        <end position="647"/>
    </location>
</feature>
<dbReference type="Gene3D" id="1.25.40.10">
    <property type="entry name" value="Tetratricopeptide repeat domain"/>
    <property type="match status" value="1"/>
</dbReference>
<feature type="compositionally biased region" description="Basic residues" evidence="1">
    <location>
        <begin position="492"/>
        <end position="504"/>
    </location>
</feature>
<feature type="region of interest" description="Disordered" evidence="1">
    <location>
        <begin position="760"/>
        <end position="883"/>
    </location>
</feature>
<feature type="compositionally biased region" description="Basic and acidic residues" evidence="1">
    <location>
        <begin position="565"/>
        <end position="586"/>
    </location>
</feature>
<organism evidence="2">
    <name type="scientific">Phaffia rhodozyma</name>
    <name type="common">Yeast</name>
    <name type="synonym">Xanthophyllomyces dendrorhous</name>
    <dbReference type="NCBI Taxonomy" id="264483"/>
    <lineage>
        <taxon>Eukaryota</taxon>
        <taxon>Fungi</taxon>
        <taxon>Dikarya</taxon>
        <taxon>Basidiomycota</taxon>
        <taxon>Agaricomycotina</taxon>
        <taxon>Tremellomycetes</taxon>
        <taxon>Cystofilobasidiales</taxon>
        <taxon>Mrakiaceae</taxon>
        <taxon>Phaffia</taxon>
    </lineage>
</organism>
<dbReference type="EMBL" id="LN483345">
    <property type="protein sequence ID" value="CDZ98874.1"/>
    <property type="molecule type" value="Genomic_DNA"/>
</dbReference>
<dbReference type="SUPFAM" id="SSF48452">
    <property type="entry name" value="TPR-like"/>
    <property type="match status" value="1"/>
</dbReference>
<name>A0A0F7SN25_PHARH</name>
<protein>
    <submittedName>
        <fullName evidence="2">Tetratricopeptide repeat-containing domain</fullName>
    </submittedName>
</protein>
<feature type="compositionally biased region" description="Low complexity" evidence="1">
    <location>
        <begin position="771"/>
        <end position="798"/>
    </location>
</feature>